<dbReference type="Gene3D" id="1.10.10.60">
    <property type="entry name" value="Homeodomain-like"/>
    <property type="match status" value="1"/>
</dbReference>
<dbReference type="PANTHER" id="PTHR44042:SF69">
    <property type="entry name" value="TRANSCRIPTION FACTOR MYB-RELATED FAMILY"/>
    <property type="match status" value="1"/>
</dbReference>
<evidence type="ECO:0008006" key="8">
    <source>
        <dbReference type="Google" id="ProtNLM"/>
    </source>
</evidence>
<dbReference type="PANTHER" id="PTHR44042">
    <property type="entry name" value="DUPLICATED HOMEODOMAIN-LIKE SUPERFAMILY PROTEIN-RELATED"/>
    <property type="match status" value="1"/>
</dbReference>
<dbReference type="Proteomes" id="UP000233551">
    <property type="component" value="Unassembled WGS sequence"/>
</dbReference>
<dbReference type="SUPFAM" id="SSF46689">
    <property type="entry name" value="Homeodomain-like"/>
    <property type="match status" value="1"/>
</dbReference>
<dbReference type="AlphaFoldDB" id="A0A2I0KHB7"/>
<dbReference type="NCBIfam" id="TIGR01557">
    <property type="entry name" value="myb_SHAQKYF"/>
    <property type="match status" value="1"/>
</dbReference>
<comment type="subcellular location">
    <subcellularLocation>
        <location evidence="1">Nucleus</location>
    </subcellularLocation>
</comment>
<evidence type="ECO:0000256" key="1">
    <source>
        <dbReference type="ARBA" id="ARBA00004123"/>
    </source>
</evidence>
<evidence type="ECO:0000313" key="7">
    <source>
        <dbReference type="Proteomes" id="UP000233551"/>
    </source>
</evidence>
<dbReference type="GO" id="GO:0003677">
    <property type="term" value="F:DNA binding"/>
    <property type="evidence" value="ECO:0007669"/>
    <property type="project" value="InterPro"/>
</dbReference>
<feature type="compositionally biased region" description="Basic and acidic residues" evidence="5">
    <location>
        <begin position="133"/>
        <end position="142"/>
    </location>
</feature>
<reference evidence="6 7" key="1">
    <citation type="submission" date="2017-11" db="EMBL/GenBank/DDBJ databases">
        <title>De-novo sequencing of pomegranate (Punica granatum L.) genome.</title>
        <authorList>
            <person name="Akparov Z."/>
            <person name="Amiraslanov A."/>
            <person name="Hajiyeva S."/>
            <person name="Abbasov M."/>
            <person name="Kaur K."/>
            <person name="Hamwieh A."/>
            <person name="Solovyev V."/>
            <person name="Salamov A."/>
            <person name="Braich B."/>
            <person name="Kosarev P."/>
            <person name="Mahmoud A."/>
            <person name="Hajiyev E."/>
            <person name="Babayeva S."/>
            <person name="Izzatullayeva V."/>
            <person name="Mammadov A."/>
            <person name="Mammadov A."/>
            <person name="Sharifova S."/>
            <person name="Ojaghi J."/>
            <person name="Eynullazada K."/>
            <person name="Bayramov B."/>
            <person name="Abdulazimova A."/>
            <person name="Shahmuradov I."/>
        </authorList>
    </citation>
    <scope>NUCLEOTIDE SEQUENCE [LARGE SCALE GENOMIC DNA]</scope>
    <source>
        <strain evidence="7">cv. AG2017</strain>
        <tissue evidence="6">Leaf</tissue>
    </source>
</reference>
<proteinExistence type="predicted"/>
<dbReference type="STRING" id="22663.A0A2I0KHB7"/>
<dbReference type="EMBL" id="PGOL01000580">
    <property type="protein sequence ID" value="PKI67849.1"/>
    <property type="molecule type" value="Genomic_DNA"/>
</dbReference>
<dbReference type="InterPro" id="IPR009057">
    <property type="entry name" value="Homeodomain-like_sf"/>
</dbReference>
<accession>A0A2I0KHB7</accession>
<keyword evidence="3" id="KW-0804">Transcription</keyword>
<keyword evidence="4" id="KW-0539">Nucleus</keyword>
<evidence type="ECO:0000256" key="5">
    <source>
        <dbReference type="SAM" id="MobiDB-lite"/>
    </source>
</evidence>
<name>A0A2I0KHB7_PUNGR</name>
<protein>
    <recommendedName>
        <fullName evidence="8">Myb-like domain-containing protein</fullName>
    </recommendedName>
</protein>
<evidence type="ECO:0000313" key="6">
    <source>
        <dbReference type="EMBL" id="PKI67849.1"/>
    </source>
</evidence>
<gene>
    <name evidence="6" type="ORF">CRG98_011748</name>
</gene>
<sequence length="673" mass="74535">MDDDGEGSVSYMLNSYQAFDNAAANGSMSIDSIMSTQLLVPVAVPKSDGHDGQLAIVSGEAGQEKKDAVSKAVNDAAGQNRSSGQEHRQDAVAYGGMTLDKQLPPPVDLFEGDVDHGRLGIVPGEAGQKRKRKEEVSEQVEHKPKRKNRVSWTEDEHRIFLLGLQRLKNCPTRWKTMSTYLLTNKSISEISSHAQKYFIWEEHNEERQRKSINSTILREEDKVRLMPWIEKRLLLFELSQAIPTVVQSHAGQFYHVPGSSFPGQEQNHFHQMPVMGARADSRPSFDANQMQPTPQRLDLSQAGSTVVHSHAGQFHQVPGGSYPRQEQLHQMLMMEASADPRLSFCEYGQTQMQLAPQLLELSQAAPNMVQSHASQFHQVTGGSYLGQEQLHQIPMMGASANPRPSFGKSGQPASQRLKLSQAASNVVQSHASQFHQVLEGSYLRQEQLHRIPMMGASADPRPSFGESGQRASRWLKLSQAAPNVVQSHASQFHQVSEGSYPGKVQLHKMPVMGTLADPRPSFDEGGQTRICSNVTWSMAPNRPDAHILEELFRSITGPAVPHPALVPTAPIQDRVKSIRQEFQPVPTVQPMVQPHLLNGASTLMPPLIDQHNIDATTISNAVIPISMVVEYQRVQPSFYDNQCMPSFSTQPMPTALPRQSTGAYEKWPGFSTS</sequence>
<feature type="compositionally biased region" description="Polar residues" evidence="5">
    <location>
        <begin position="652"/>
        <end position="662"/>
    </location>
</feature>
<dbReference type="GO" id="GO:0005634">
    <property type="term" value="C:nucleus"/>
    <property type="evidence" value="ECO:0007669"/>
    <property type="project" value="UniProtKB-SubCell"/>
</dbReference>
<dbReference type="InterPro" id="IPR006447">
    <property type="entry name" value="Myb_dom_plants"/>
</dbReference>
<feature type="region of interest" description="Disordered" evidence="5">
    <location>
        <begin position="59"/>
        <end position="88"/>
    </location>
</feature>
<evidence type="ECO:0000256" key="3">
    <source>
        <dbReference type="ARBA" id="ARBA00023163"/>
    </source>
</evidence>
<keyword evidence="2" id="KW-0805">Transcription regulation</keyword>
<comment type="caution">
    <text evidence="6">The sequence shown here is derived from an EMBL/GenBank/DDBJ whole genome shotgun (WGS) entry which is preliminary data.</text>
</comment>
<organism evidence="6 7">
    <name type="scientific">Punica granatum</name>
    <name type="common">Pomegranate</name>
    <dbReference type="NCBI Taxonomy" id="22663"/>
    <lineage>
        <taxon>Eukaryota</taxon>
        <taxon>Viridiplantae</taxon>
        <taxon>Streptophyta</taxon>
        <taxon>Embryophyta</taxon>
        <taxon>Tracheophyta</taxon>
        <taxon>Spermatophyta</taxon>
        <taxon>Magnoliopsida</taxon>
        <taxon>eudicotyledons</taxon>
        <taxon>Gunneridae</taxon>
        <taxon>Pentapetalae</taxon>
        <taxon>rosids</taxon>
        <taxon>malvids</taxon>
        <taxon>Myrtales</taxon>
        <taxon>Lythraceae</taxon>
        <taxon>Punica</taxon>
    </lineage>
</organism>
<evidence type="ECO:0000256" key="4">
    <source>
        <dbReference type="ARBA" id="ARBA00023242"/>
    </source>
</evidence>
<feature type="region of interest" description="Disordered" evidence="5">
    <location>
        <begin position="652"/>
        <end position="673"/>
    </location>
</feature>
<feature type="region of interest" description="Disordered" evidence="5">
    <location>
        <begin position="112"/>
        <end position="149"/>
    </location>
</feature>
<keyword evidence="7" id="KW-1185">Reference proteome</keyword>
<evidence type="ECO:0000256" key="2">
    <source>
        <dbReference type="ARBA" id="ARBA00023015"/>
    </source>
</evidence>